<evidence type="ECO:0000256" key="1">
    <source>
        <dbReference type="ARBA" id="ARBA00004613"/>
    </source>
</evidence>
<protein>
    <submittedName>
        <fullName evidence="10">Alpha/beta hydrolase family esterase</fullName>
    </submittedName>
</protein>
<dbReference type="InterPro" id="IPR010126">
    <property type="entry name" value="Esterase_phb"/>
</dbReference>
<comment type="subcellular location">
    <subcellularLocation>
        <location evidence="1">Secreted</location>
    </subcellularLocation>
</comment>
<dbReference type="GO" id="GO:0016787">
    <property type="term" value="F:hydrolase activity"/>
    <property type="evidence" value="ECO:0007669"/>
    <property type="project" value="UniProtKB-KW"/>
</dbReference>
<keyword evidence="6 10" id="KW-0378">Hydrolase</keyword>
<keyword evidence="11" id="KW-1185">Reference proteome</keyword>
<dbReference type="SUPFAM" id="SSF53474">
    <property type="entry name" value="alpha/beta-Hydrolases"/>
    <property type="match status" value="1"/>
</dbReference>
<dbReference type="PANTHER" id="PTHR38050">
    <property type="match status" value="1"/>
</dbReference>
<evidence type="ECO:0000256" key="5">
    <source>
        <dbReference type="ARBA" id="ARBA00022729"/>
    </source>
</evidence>
<evidence type="ECO:0000313" key="10">
    <source>
        <dbReference type="EMBL" id="MFD2139354.1"/>
    </source>
</evidence>
<evidence type="ECO:0000256" key="2">
    <source>
        <dbReference type="ARBA" id="ARBA00010278"/>
    </source>
</evidence>
<sequence>MRLACFARLSGISRFCVVVMALLLAPALLGPLGGAQAQQRSITFDGARRDYILHVPKNAPAGPKPLVIALHGALQPASIMQRYLDLDAVADREGFVVAYPKGINLIWNDGRASVAGFLPILDARDDAGFVMAVRDRLIEEGLADPGRAYLMGFSNGGFLTAFVACRHADAFAAFATMMMTVPVGYAETCRPSRPVPILMMNGTYDPIVPMFGRPTPGARLMSARESAELFARLDGCASSQVSQMPSARLFRFDSCAGGAAVAYYEIAGGHQPPAQSVDAGDAFAALLLGPRRSGLDAPNEIWSFFKRYGTPAGPAPAAEDLRVAGVPAATEPMSLRPGTPRAAAALASVPLPTASPLRRKSASAE</sequence>
<comment type="caution">
    <text evidence="10">The sequence shown here is derived from an EMBL/GenBank/DDBJ whole genome shotgun (WGS) entry which is preliminary data.</text>
</comment>
<proteinExistence type="inferred from homology"/>
<keyword evidence="5" id="KW-0732">Signal</keyword>
<comment type="function">
    <text evidence="9">Involved in degradation of plant cell walls. Hydrolyzes the feruloyl-arabinose ester bond in arabinoxylans, and the feruloyl-galactose ester bond in pectin. Active against paranitrophenyl-acetate, methyl ferulate and wheat arabinoxylan.</text>
</comment>
<dbReference type="InterPro" id="IPR029058">
    <property type="entry name" value="AB_hydrolase_fold"/>
</dbReference>
<gene>
    <name evidence="10" type="ORF">ACFSNC_02990</name>
</gene>
<reference evidence="11" key="1">
    <citation type="journal article" date="2019" name="Int. J. Syst. Evol. Microbiol.">
        <title>The Global Catalogue of Microorganisms (GCM) 10K type strain sequencing project: providing services to taxonomists for standard genome sequencing and annotation.</title>
        <authorList>
            <consortium name="The Broad Institute Genomics Platform"/>
            <consortium name="The Broad Institute Genome Sequencing Center for Infectious Disease"/>
            <person name="Wu L."/>
            <person name="Ma J."/>
        </authorList>
    </citation>
    <scope>NUCLEOTIDE SEQUENCE [LARGE SCALE GENOMIC DNA]</scope>
    <source>
        <strain evidence="11">CCM 7435</strain>
    </source>
</reference>
<keyword evidence="8" id="KW-0624">Polysaccharide degradation</keyword>
<evidence type="ECO:0000256" key="6">
    <source>
        <dbReference type="ARBA" id="ARBA00022801"/>
    </source>
</evidence>
<evidence type="ECO:0000256" key="7">
    <source>
        <dbReference type="ARBA" id="ARBA00023277"/>
    </source>
</evidence>
<comment type="similarity">
    <text evidence="2">Belongs to the faeC family.</text>
</comment>
<evidence type="ECO:0000256" key="4">
    <source>
        <dbReference type="ARBA" id="ARBA00022651"/>
    </source>
</evidence>
<dbReference type="Proteomes" id="UP001597299">
    <property type="component" value="Unassembled WGS sequence"/>
</dbReference>
<dbReference type="Gene3D" id="3.40.50.1820">
    <property type="entry name" value="alpha/beta hydrolase"/>
    <property type="match status" value="1"/>
</dbReference>
<dbReference type="EMBL" id="JBHUHD010000001">
    <property type="protein sequence ID" value="MFD2139354.1"/>
    <property type="molecule type" value="Genomic_DNA"/>
</dbReference>
<keyword evidence="4" id="KW-0858">Xylan degradation</keyword>
<organism evidence="10 11">
    <name type="scientific">Ancylobacter oerskovii</name>
    <dbReference type="NCBI Taxonomy" id="459519"/>
    <lineage>
        <taxon>Bacteria</taxon>
        <taxon>Pseudomonadati</taxon>
        <taxon>Pseudomonadota</taxon>
        <taxon>Alphaproteobacteria</taxon>
        <taxon>Hyphomicrobiales</taxon>
        <taxon>Xanthobacteraceae</taxon>
        <taxon>Ancylobacter</taxon>
    </lineage>
</organism>
<evidence type="ECO:0000256" key="8">
    <source>
        <dbReference type="ARBA" id="ARBA00023326"/>
    </source>
</evidence>
<keyword evidence="3" id="KW-0964">Secreted</keyword>
<dbReference type="InterPro" id="IPR043595">
    <property type="entry name" value="FaeB/C/D"/>
</dbReference>
<evidence type="ECO:0000313" key="11">
    <source>
        <dbReference type="Proteomes" id="UP001597299"/>
    </source>
</evidence>
<dbReference type="Pfam" id="PF10503">
    <property type="entry name" value="Esterase_PHB"/>
    <property type="match status" value="1"/>
</dbReference>
<evidence type="ECO:0000256" key="3">
    <source>
        <dbReference type="ARBA" id="ARBA00022525"/>
    </source>
</evidence>
<name>A0ABW4YTB6_9HYPH</name>
<keyword evidence="7" id="KW-0119">Carbohydrate metabolism</keyword>
<dbReference type="PANTHER" id="PTHR38050:SF1">
    <property type="entry name" value="FERULOYL ESTERASE C"/>
    <property type="match status" value="1"/>
</dbReference>
<accession>A0ABW4YTB6</accession>
<dbReference type="RefSeq" id="WP_246548629.1">
    <property type="nucleotide sequence ID" value="NZ_JAHBGB010000019.1"/>
</dbReference>
<evidence type="ECO:0000256" key="9">
    <source>
        <dbReference type="ARBA" id="ARBA00025250"/>
    </source>
</evidence>